<dbReference type="InterPro" id="IPR002130">
    <property type="entry name" value="Cyclophilin-type_PPIase_dom"/>
</dbReference>
<evidence type="ECO:0000256" key="2">
    <source>
        <dbReference type="ARBA" id="ARBA00002388"/>
    </source>
</evidence>
<dbReference type="PROSITE" id="PS50072">
    <property type="entry name" value="CSA_PPIASE_2"/>
    <property type="match status" value="1"/>
</dbReference>
<dbReference type="GO" id="GO:0005737">
    <property type="term" value="C:cytoplasm"/>
    <property type="evidence" value="ECO:0007669"/>
    <property type="project" value="TreeGrafter"/>
</dbReference>
<evidence type="ECO:0000256" key="6">
    <source>
        <dbReference type="RuleBase" id="RU363019"/>
    </source>
</evidence>
<name>A0A2B7X2J3_POLH7</name>
<dbReference type="GO" id="GO:0003755">
    <property type="term" value="F:peptidyl-prolyl cis-trans isomerase activity"/>
    <property type="evidence" value="ECO:0007669"/>
    <property type="project" value="UniProtKB-UniRule"/>
</dbReference>
<dbReference type="Proteomes" id="UP000224634">
    <property type="component" value="Unassembled WGS sequence"/>
</dbReference>
<feature type="domain" description="PPIase cyclophilin-type" evidence="7">
    <location>
        <begin position="14"/>
        <end position="177"/>
    </location>
</feature>
<dbReference type="OrthoDB" id="193499at2759"/>
<dbReference type="AlphaFoldDB" id="A0A2B7X2J3"/>
<reference evidence="8 9" key="1">
    <citation type="submission" date="2017-10" db="EMBL/GenBank/DDBJ databases">
        <title>Comparative genomics in systemic dimorphic fungi from Ajellomycetaceae.</title>
        <authorList>
            <person name="Munoz J.F."/>
            <person name="Mcewen J.G."/>
            <person name="Clay O.K."/>
            <person name="Cuomo C.A."/>
        </authorList>
    </citation>
    <scope>NUCLEOTIDE SEQUENCE [LARGE SCALE GENOMIC DNA]</scope>
    <source>
        <strain evidence="8 9">UAMH7299</strain>
    </source>
</reference>
<comment type="catalytic activity">
    <reaction evidence="1 6">
        <text>[protein]-peptidylproline (omega=180) = [protein]-peptidylproline (omega=0)</text>
        <dbReference type="Rhea" id="RHEA:16237"/>
        <dbReference type="Rhea" id="RHEA-COMP:10747"/>
        <dbReference type="Rhea" id="RHEA-COMP:10748"/>
        <dbReference type="ChEBI" id="CHEBI:83833"/>
        <dbReference type="ChEBI" id="CHEBI:83834"/>
        <dbReference type="EC" id="5.2.1.8"/>
    </reaction>
</comment>
<sequence>MASAPRNSTNPVVFFDMTLGGEPLGRIKIELFADVTPRTAENFRQFCTGETKNPQGRPQGYKGSKFHRVIKDFMIQGGDFINGDGTGSTCIYGTTKFADENFNLTHDGPGILSMANSGPNTNGSQFFVTTTATPFLNNKHVVFGRVIDGMDVVRMIENTRTTRDKPNQDVVIAQCGEM</sequence>
<dbReference type="GO" id="GO:0006457">
    <property type="term" value="P:protein folding"/>
    <property type="evidence" value="ECO:0007669"/>
    <property type="project" value="InterPro"/>
</dbReference>
<comment type="function">
    <text evidence="2 6">PPIases accelerate the folding of proteins. It catalyzes the cis-trans isomerization of proline imidic peptide bonds in oligopeptides.</text>
</comment>
<keyword evidence="3 6" id="KW-0697">Rotamase</keyword>
<organism evidence="8 9">
    <name type="scientific">Polytolypa hystricis (strain UAMH7299)</name>
    <dbReference type="NCBI Taxonomy" id="1447883"/>
    <lineage>
        <taxon>Eukaryota</taxon>
        <taxon>Fungi</taxon>
        <taxon>Dikarya</taxon>
        <taxon>Ascomycota</taxon>
        <taxon>Pezizomycotina</taxon>
        <taxon>Eurotiomycetes</taxon>
        <taxon>Eurotiomycetidae</taxon>
        <taxon>Onygenales</taxon>
        <taxon>Onygenales incertae sedis</taxon>
        <taxon>Polytolypa</taxon>
    </lineage>
</organism>
<dbReference type="FunFam" id="2.40.100.10:FF:000035">
    <property type="entry name" value="Peptidyl-prolyl cis-trans isomerase"/>
    <property type="match status" value="1"/>
</dbReference>
<evidence type="ECO:0000256" key="4">
    <source>
        <dbReference type="ARBA" id="ARBA00023235"/>
    </source>
</evidence>
<evidence type="ECO:0000256" key="3">
    <source>
        <dbReference type="ARBA" id="ARBA00023110"/>
    </source>
</evidence>
<evidence type="ECO:0000313" key="9">
    <source>
        <dbReference type="Proteomes" id="UP000224634"/>
    </source>
</evidence>
<evidence type="ECO:0000313" key="8">
    <source>
        <dbReference type="EMBL" id="PGH02977.1"/>
    </source>
</evidence>
<dbReference type="InterPro" id="IPR024936">
    <property type="entry name" value="Cyclophilin-type_PPIase"/>
</dbReference>
<comment type="similarity">
    <text evidence="5">Belongs to the cyclophilin-type PPIase family. PPIase H subfamily.</text>
</comment>
<dbReference type="PROSITE" id="PS00170">
    <property type="entry name" value="CSA_PPIASE_1"/>
    <property type="match status" value="1"/>
</dbReference>
<dbReference type="PIRSF" id="PIRSF001467">
    <property type="entry name" value="Peptidylpro_ismrse"/>
    <property type="match status" value="1"/>
</dbReference>
<comment type="caution">
    <text evidence="8">The sequence shown here is derived from an EMBL/GenBank/DDBJ whole genome shotgun (WGS) entry which is preliminary data.</text>
</comment>
<dbReference type="STRING" id="1447883.A0A2B7X2J3"/>
<evidence type="ECO:0000256" key="5">
    <source>
        <dbReference type="ARBA" id="ARBA00038512"/>
    </source>
</evidence>
<evidence type="ECO:0000259" key="7">
    <source>
        <dbReference type="PROSITE" id="PS50072"/>
    </source>
</evidence>
<dbReference type="EC" id="5.2.1.8" evidence="6"/>
<dbReference type="Gene3D" id="2.40.100.10">
    <property type="entry name" value="Cyclophilin-like"/>
    <property type="match status" value="1"/>
</dbReference>
<dbReference type="SUPFAM" id="SSF50891">
    <property type="entry name" value="Cyclophilin-like"/>
    <property type="match status" value="1"/>
</dbReference>
<dbReference type="EMBL" id="PDNA01000216">
    <property type="protein sequence ID" value="PGH02977.1"/>
    <property type="molecule type" value="Genomic_DNA"/>
</dbReference>
<dbReference type="GO" id="GO:0016018">
    <property type="term" value="F:cyclosporin A binding"/>
    <property type="evidence" value="ECO:0007669"/>
    <property type="project" value="TreeGrafter"/>
</dbReference>
<proteinExistence type="inferred from homology"/>
<gene>
    <name evidence="8" type="ORF">AJ80_08768</name>
</gene>
<accession>A0A2B7X2J3</accession>
<dbReference type="InterPro" id="IPR020892">
    <property type="entry name" value="Cyclophilin-type_PPIase_CS"/>
</dbReference>
<dbReference type="Pfam" id="PF00160">
    <property type="entry name" value="Pro_isomerase"/>
    <property type="match status" value="1"/>
</dbReference>
<keyword evidence="9" id="KW-1185">Reference proteome</keyword>
<protein>
    <recommendedName>
        <fullName evidence="6">Peptidyl-prolyl cis-trans isomerase</fullName>
        <shortName evidence="6">PPIase</shortName>
        <ecNumber evidence="6">5.2.1.8</ecNumber>
    </recommendedName>
</protein>
<dbReference type="InterPro" id="IPR029000">
    <property type="entry name" value="Cyclophilin-like_dom_sf"/>
</dbReference>
<keyword evidence="4 6" id="KW-0413">Isomerase</keyword>
<dbReference type="PANTHER" id="PTHR11071">
    <property type="entry name" value="PEPTIDYL-PROLYL CIS-TRANS ISOMERASE"/>
    <property type="match status" value="1"/>
</dbReference>
<dbReference type="PANTHER" id="PTHR11071:SF561">
    <property type="entry name" value="PEPTIDYL-PROLYL CIS-TRANS ISOMERASE D-RELATED"/>
    <property type="match status" value="1"/>
</dbReference>
<dbReference type="CDD" id="cd01926">
    <property type="entry name" value="cyclophilin_ABH_like"/>
    <property type="match status" value="1"/>
</dbReference>
<evidence type="ECO:0000256" key="1">
    <source>
        <dbReference type="ARBA" id="ARBA00000971"/>
    </source>
</evidence>
<dbReference type="PRINTS" id="PR00153">
    <property type="entry name" value="CSAPPISMRASE"/>
</dbReference>